<dbReference type="PROSITE" id="PS00028">
    <property type="entry name" value="ZINC_FINGER_C2H2_1"/>
    <property type="match status" value="1"/>
</dbReference>
<organism evidence="13 14">
    <name type="scientific">Diaphorina citri</name>
    <name type="common">Asian citrus psyllid</name>
    <dbReference type="NCBI Taxonomy" id="121845"/>
    <lineage>
        <taxon>Eukaryota</taxon>
        <taxon>Metazoa</taxon>
        <taxon>Ecdysozoa</taxon>
        <taxon>Arthropoda</taxon>
        <taxon>Hexapoda</taxon>
        <taxon>Insecta</taxon>
        <taxon>Pterygota</taxon>
        <taxon>Neoptera</taxon>
        <taxon>Paraneoptera</taxon>
        <taxon>Hemiptera</taxon>
        <taxon>Sternorrhyncha</taxon>
        <taxon>Psylloidea</taxon>
        <taxon>Psyllidae</taxon>
        <taxon>Diaphorininae</taxon>
        <taxon>Diaphorina</taxon>
    </lineage>
</organism>
<protein>
    <submittedName>
        <fullName evidence="14">Zinc finger protein 64 homolog, isoforms 3 and 4-like</fullName>
    </submittedName>
</protein>
<dbReference type="InterPro" id="IPR036236">
    <property type="entry name" value="Znf_C2H2_sf"/>
</dbReference>
<evidence type="ECO:0000256" key="1">
    <source>
        <dbReference type="ARBA" id="ARBA00004123"/>
    </source>
</evidence>
<evidence type="ECO:0000256" key="5">
    <source>
        <dbReference type="ARBA" id="ARBA00022771"/>
    </source>
</evidence>
<keyword evidence="10" id="KW-0539">Nucleus</keyword>
<keyword evidence="8" id="KW-0238">DNA-binding</keyword>
<keyword evidence="7" id="KW-0805">Transcription regulation</keyword>
<dbReference type="Proteomes" id="UP000079169">
    <property type="component" value="Unplaced"/>
</dbReference>
<evidence type="ECO:0000256" key="11">
    <source>
        <dbReference type="PROSITE-ProRule" id="PRU00042"/>
    </source>
</evidence>
<dbReference type="GO" id="GO:0008270">
    <property type="term" value="F:zinc ion binding"/>
    <property type="evidence" value="ECO:0007669"/>
    <property type="project" value="UniProtKB-KW"/>
</dbReference>
<dbReference type="Pfam" id="PF00096">
    <property type="entry name" value="zf-C2H2"/>
    <property type="match status" value="1"/>
</dbReference>
<evidence type="ECO:0000313" key="14">
    <source>
        <dbReference type="RefSeq" id="XP_026678247.1"/>
    </source>
</evidence>
<dbReference type="AlphaFoldDB" id="A0A3Q0IPT6"/>
<feature type="domain" description="C2H2-type" evidence="12">
    <location>
        <begin position="127"/>
        <end position="154"/>
    </location>
</feature>
<dbReference type="GeneID" id="103507613"/>
<evidence type="ECO:0000256" key="4">
    <source>
        <dbReference type="ARBA" id="ARBA00022737"/>
    </source>
</evidence>
<evidence type="ECO:0000256" key="6">
    <source>
        <dbReference type="ARBA" id="ARBA00022833"/>
    </source>
</evidence>
<accession>A0A3Q0IPT6</accession>
<comment type="subcellular location">
    <subcellularLocation>
        <location evidence="1">Nucleus</location>
    </subcellularLocation>
</comment>
<evidence type="ECO:0000256" key="7">
    <source>
        <dbReference type="ARBA" id="ARBA00023015"/>
    </source>
</evidence>
<dbReference type="GO" id="GO:0003677">
    <property type="term" value="F:DNA binding"/>
    <property type="evidence" value="ECO:0007669"/>
    <property type="project" value="UniProtKB-KW"/>
</dbReference>
<dbReference type="RefSeq" id="XP_026678247.1">
    <property type="nucleotide sequence ID" value="XM_026822446.1"/>
</dbReference>
<evidence type="ECO:0000256" key="2">
    <source>
        <dbReference type="ARBA" id="ARBA00006991"/>
    </source>
</evidence>
<reference evidence="14" key="1">
    <citation type="submission" date="2025-08" db="UniProtKB">
        <authorList>
            <consortium name="RefSeq"/>
        </authorList>
    </citation>
    <scope>IDENTIFICATION</scope>
</reference>
<dbReference type="Gene3D" id="3.30.160.60">
    <property type="entry name" value="Classic Zinc Finger"/>
    <property type="match status" value="5"/>
</dbReference>
<name>A0A3Q0IPT6_DIACI</name>
<keyword evidence="9" id="KW-0804">Transcription</keyword>
<proteinExistence type="inferred from homology"/>
<dbReference type="PROSITE" id="PS50157">
    <property type="entry name" value="ZINC_FINGER_C2H2_2"/>
    <property type="match status" value="4"/>
</dbReference>
<dbReference type="STRING" id="121845.A0A3Q0IPT6"/>
<dbReference type="GO" id="GO:0005634">
    <property type="term" value="C:nucleus"/>
    <property type="evidence" value="ECO:0007669"/>
    <property type="project" value="UniProtKB-SubCell"/>
</dbReference>
<dbReference type="KEGG" id="dci:103507613"/>
<dbReference type="InterPro" id="IPR013087">
    <property type="entry name" value="Znf_C2H2_type"/>
</dbReference>
<dbReference type="FunFam" id="3.30.160.60:FF:000075">
    <property type="entry name" value="Putative zinc finger protein 536"/>
    <property type="match status" value="1"/>
</dbReference>
<evidence type="ECO:0000256" key="10">
    <source>
        <dbReference type="ARBA" id="ARBA00023242"/>
    </source>
</evidence>
<dbReference type="PaxDb" id="121845-A0A3Q0IPT6"/>
<dbReference type="SUPFAM" id="SSF57667">
    <property type="entry name" value="beta-beta-alpha zinc fingers"/>
    <property type="match status" value="6"/>
</dbReference>
<dbReference type="PANTHER" id="PTHR24392">
    <property type="entry name" value="ZINC FINGER PROTEIN"/>
    <property type="match status" value="1"/>
</dbReference>
<gene>
    <name evidence="14" type="primary">LOC103507613</name>
</gene>
<comment type="similarity">
    <text evidence="2">Belongs to the krueppel C2H2-type zinc-finger protein family.</text>
</comment>
<evidence type="ECO:0000256" key="3">
    <source>
        <dbReference type="ARBA" id="ARBA00022723"/>
    </source>
</evidence>
<evidence type="ECO:0000313" key="13">
    <source>
        <dbReference type="Proteomes" id="UP000079169"/>
    </source>
</evidence>
<evidence type="ECO:0000259" key="12">
    <source>
        <dbReference type="PROSITE" id="PS50157"/>
    </source>
</evidence>
<dbReference type="SMART" id="SM00355">
    <property type="entry name" value="ZnF_C2H2"/>
    <property type="match status" value="12"/>
</dbReference>
<evidence type="ECO:0000256" key="9">
    <source>
        <dbReference type="ARBA" id="ARBA00023163"/>
    </source>
</evidence>
<sequence>MLPKNDEELCLEHCKICVCASRINSSFRFVCFNCNYHTIQSMDMRRHLRRHTGWKPYKCDFCSYTSSVKGNLKIHMNMILMMNVYVTGHSYPQSVESDRRLSIPFSDDDEKMIVPYNVDKEGKKTTWVCPMCRKIYAHKSNLMRHLRVECGKEPSQMCLFCSYKCKHKTDIMRHMRLKHKEFKIDSDILESDECLCQHCNEKLPRDSLALVSHARQCSGAYRPNNTYTYVCYLCEYHSYRTNHFSDHVLRHLQVKKYGCPYCPHRAVTRSAVKSHMLNKHSNAKPMECQFCNFKSKIPAQLKFHVKTKHKDTDIEGLLTCIHCSRMMPKNDEELCLDHCKMCVSASRIDSSFTFVCFNCNYHSIELMDMRTHIRKHTGWEPYEYKCEFCSYTTSVKGALKIHINMKHSYPNSVTLTKLLILFSIDARKSDCVCQYCNEMLSGNRLALLSHASLCSAVTRPDKSFRYVCYKCDYHSQKTNNFSNHILRHLQIKKYLCPYCPYRAVTRTVVKHHMIYRHSNAKRMECQFCNFTSKLPSQLKFHVKHKHKDLLISGDNASEYISDTQLLDNN</sequence>
<feature type="domain" description="C2H2-type" evidence="12">
    <location>
        <begin position="354"/>
        <end position="381"/>
    </location>
</feature>
<keyword evidence="3" id="KW-0479">Metal-binding</keyword>
<dbReference type="PANTHER" id="PTHR24392:SF56">
    <property type="entry name" value="ZINC FINGER PROTEIN 510"/>
    <property type="match status" value="1"/>
</dbReference>
<keyword evidence="13" id="KW-1185">Reference proteome</keyword>
<keyword evidence="6" id="KW-0862">Zinc</keyword>
<feature type="domain" description="C2H2-type" evidence="12">
    <location>
        <begin position="257"/>
        <end position="285"/>
    </location>
</feature>
<feature type="domain" description="C2H2-type" evidence="12">
    <location>
        <begin position="29"/>
        <end position="56"/>
    </location>
</feature>
<keyword evidence="4" id="KW-0677">Repeat</keyword>
<evidence type="ECO:0000256" key="8">
    <source>
        <dbReference type="ARBA" id="ARBA00023125"/>
    </source>
</evidence>
<keyword evidence="5 11" id="KW-0863">Zinc-finger</keyword>